<dbReference type="PANTHER" id="PTHR13222">
    <property type="entry name" value="RB1-INDUCIBLE COILED-COIL"/>
    <property type="match status" value="1"/>
</dbReference>
<dbReference type="AlphaFoldDB" id="A0ABD2CJ12"/>
<dbReference type="EMBL" id="JAYRBN010000046">
    <property type="protein sequence ID" value="KAL2745092.1"/>
    <property type="molecule type" value="Genomic_DNA"/>
</dbReference>
<protein>
    <submittedName>
        <fullName evidence="1">RB1-inducible coiled-coil protein 1 isoform X1</fullName>
    </submittedName>
</protein>
<accession>A0ABD2CJ12</accession>
<comment type="caution">
    <text evidence="1">The sequence shown here is derived from an EMBL/GenBank/DDBJ whole genome shotgun (WGS) entry which is preliminary data.</text>
</comment>
<dbReference type="PANTHER" id="PTHR13222:SF1">
    <property type="entry name" value="RB1-INDUCIBLE COILED-COIL PROTEIN 1"/>
    <property type="match status" value="1"/>
</dbReference>
<name>A0ABD2CJ12_VESMC</name>
<organism evidence="1 2">
    <name type="scientific">Vespula maculifrons</name>
    <name type="common">Eastern yellow jacket</name>
    <name type="synonym">Wasp</name>
    <dbReference type="NCBI Taxonomy" id="7453"/>
    <lineage>
        <taxon>Eukaryota</taxon>
        <taxon>Metazoa</taxon>
        <taxon>Ecdysozoa</taxon>
        <taxon>Arthropoda</taxon>
        <taxon>Hexapoda</taxon>
        <taxon>Insecta</taxon>
        <taxon>Pterygota</taxon>
        <taxon>Neoptera</taxon>
        <taxon>Endopterygota</taxon>
        <taxon>Hymenoptera</taxon>
        <taxon>Apocrita</taxon>
        <taxon>Aculeata</taxon>
        <taxon>Vespoidea</taxon>
        <taxon>Vespidae</taxon>
        <taxon>Vespinae</taxon>
        <taxon>Vespula</taxon>
    </lineage>
</organism>
<sequence>MSSSKMNILHYHTEILSRYREKESIVAGTAKVTKDRILIKTFKICKLGIMFEVSHRSSDPIAIKATISVACPVERVEKKSLSNVDNSAKRKEKEREFEKKSRRRVERIICPFENWKLDQLIRCIIPVHFSVAQLKEAIERECGVVAVHQVLLMSGGESLEPNARVCSYSAGTDTNPIYLFSKAAIESNLPPTPSIDYGSGLFDNRQDRVFEIPALGQTIPTKVCDLLDFAKNRGLDNWT</sequence>
<keyword evidence="2" id="KW-1185">Reference proteome</keyword>
<reference evidence="1 2" key="1">
    <citation type="journal article" date="2024" name="Ann. Entomol. Soc. Am.">
        <title>Genomic analyses of the southern and eastern yellowjacket wasps (Hymenoptera: Vespidae) reveal evolutionary signatures of social life.</title>
        <authorList>
            <person name="Catto M.A."/>
            <person name="Caine P.B."/>
            <person name="Orr S.E."/>
            <person name="Hunt B.G."/>
            <person name="Goodisman M.A.D."/>
        </authorList>
    </citation>
    <scope>NUCLEOTIDE SEQUENCE [LARGE SCALE GENOMIC DNA]</scope>
    <source>
        <strain evidence="1">232</strain>
        <tissue evidence="1">Head and thorax</tissue>
    </source>
</reference>
<dbReference type="Proteomes" id="UP001607303">
    <property type="component" value="Unassembled WGS sequence"/>
</dbReference>
<dbReference type="Gene3D" id="3.10.20.90">
    <property type="entry name" value="Phosphatidylinositol 3-kinase Catalytic Subunit, Chain A, domain 1"/>
    <property type="match status" value="1"/>
</dbReference>
<evidence type="ECO:0000313" key="1">
    <source>
        <dbReference type="EMBL" id="KAL2745092.1"/>
    </source>
</evidence>
<gene>
    <name evidence="1" type="ORF">V1477_006509</name>
</gene>
<proteinExistence type="predicted"/>
<evidence type="ECO:0000313" key="2">
    <source>
        <dbReference type="Proteomes" id="UP001607303"/>
    </source>
</evidence>
<dbReference type="InterPro" id="IPR040040">
    <property type="entry name" value="ATG11"/>
</dbReference>